<dbReference type="OrthoDB" id="6283463at2759"/>
<keyword evidence="3" id="KW-0539">Nucleus</keyword>
<sequence length="787" mass="86857">MDTPERNQIATPISKFQDSPVFNYINSLSPITAVKPSHIAQTFNSLSFASLPSEFTSPNGSSHQESRFLRRHHFLDPSKPELSSHNGNDSSTTVGILDAAHLSDGSADLHQRFDPGSSVREGIVEQPNEHSELAIELRQTLKYDCGSPDISRTSCHDSKTDPEPSMDATPASLIQFVKEVPENISFESEVQLQGICQFEKNKEGPVYDWENLISDASDLLIFYSPTNTEASKRQDQKSVDPGTSLLTSLVSQLPCNDTTDLQKTQHVGPLGCCEQHEMEDPVTQPGEVEEPKETDQTPNIISCTSLNKQVASSPSEKMDDKAENCCPFDCKPDFRKQCGMRRRCLVFEMAGAHKKNLDDNCNSSSSISSQSEGKIASDDKKLVPTKLGSDTSLCMLPGIGLHLNAVATTSKGYRVAKHETLASGRQLISMPSSIASFNSLTSGQKSLNKSLVLNDLERDEAPDENGDLIMQDASQAYARGVNEEFNQSSPKKKRYTPLTNFTWRRLEHPGESEACKRCNCKKSKCLKLYCECFAAGVYCVEPCSCQECFNNPVHEDTVLATRKQIESRNPLAFAPKVIRSSNSIPEIGDESNKTPASARHKRGCNCKKSSCLKKYCECYQDAPLTADVKGVRMHLVGRMGFPCSCSFKSAPRLHDPDSAIKGSFLFTLPLVQVPFSSRGKPPQASRLVGSSPGLHTCQRLGKSDFLQSQPNFEQHFQNILEDETPDILRGNYSPISGIKTASPNLKRVSPPHTEFRLSPGRRSGRKLILQSVPSFPSLTPHHETRNF</sequence>
<feature type="region of interest" description="Disordered" evidence="4">
    <location>
        <begin position="743"/>
        <end position="763"/>
    </location>
</feature>
<dbReference type="PANTHER" id="PTHR46159:SF12">
    <property type="entry name" value="PROTEIN TESMIN_TSO1-LIKE CXC 3-RELATED"/>
    <property type="match status" value="1"/>
</dbReference>
<evidence type="ECO:0000256" key="1">
    <source>
        <dbReference type="ARBA" id="ARBA00004123"/>
    </source>
</evidence>
<dbReference type="InterPro" id="IPR005172">
    <property type="entry name" value="CRC"/>
</dbReference>
<feature type="region of interest" description="Disordered" evidence="4">
    <location>
        <begin position="277"/>
        <end position="299"/>
    </location>
</feature>
<evidence type="ECO:0000313" key="6">
    <source>
        <dbReference type="EMBL" id="KAF8388095.1"/>
    </source>
</evidence>
<accession>A0A834YK88</accession>
<evidence type="ECO:0000313" key="7">
    <source>
        <dbReference type="Proteomes" id="UP000655225"/>
    </source>
</evidence>
<comment type="caution">
    <text evidence="6">The sequence shown here is derived from an EMBL/GenBank/DDBJ whole genome shotgun (WGS) entry which is preliminary data.</text>
</comment>
<feature type="domain" description="CRC" evidence="5">
    <location>
        <begin position="514"/>
        <end position="640"/>
    </location>
</feature>
<comment type="subcellular location">
    <subcellularLocation>
        <location evidence="1">Nucleus</location>
    </subcellularLocation>
</comment>
<feature type="region of interest" description="Disordered" evidence="4">
    <location>
        <begin position="148"/>
        <end position="167"/>
    </location>
</feature>
<evidence type="ECO:0000259" key="5">
    <source>
        <dbReference type="PROSITE" id="PS51634"/>
    </source>
</evidence>
<dbReference type="GO" id="GO:0005634">
    <property type="term" value="C:nucleus"/>
    <property type="evidence" value="ECO:0007669"/>
    <property type="project" value="UniProtKB-SubCell"/>
</dbReference>
<proteinExistence type="inferred from homology"/>
<evidence type="ECO:0000256" key="4">
    <source>
        <dbReference type="SAM" id="MobiDB-lite"/>
    </source>
</evidence>
<dbReference type="Pfam" id="PF03638">
    <property type="entry name" value="TCR"/>
    <property type="match status" value="2"/>
</dbReference>
<dbReference type="InterPro" id="IPR033467">
    <property type="entry name" value="Tesmin/TSO1-like_CXC"/>
</dbReference>
<evidence type="ECO:0000256" key="2">
    <source>
        <dbReference type="ARBA" id="ARBA00007267"/>
    </source>
</evidence>
<dbReference type="AlphaFoldDB" id="A0A834YK88"/>
<keyword evidence="7" id="KW-1185">Reference proteome</keyword>
<reference evidence="6 7" key="1">
    <citation type="submission" date="2020-04" db="EMBL/GenBank/DDBJ databases">
        <title>Plant Genome Project.</title>
        <authorList>
            <person name="Zhang R.-G."/>
        </authorList>
    </citation>
    <scope>NUCLEOTIDE SEQUENCE [LARGE SCALE GENOMIC DNA]</scope>
    <source>
        <strain evidence="6">YNK0</strain>
        <tissue evidence="6">Leaf</tissue>
    </source>
</reference>
<gene>
    <name evidence="6" type="ORF">HHK36_026761</name>
</gene>
<dbReference type="GO" id="GO:0003700">
    <property type="term" value="F:DNA-binding transcription factor activity"/>
    <property type="evidence" value="ECO:0007669"/>
    <property type="project" value="InterPro"/>
</dbReference>
<evidence type="ECO:0000256" key="3">
    <source>
        <dbReference type="ARBA" id="ARBA00023242"/>
    </source>
</evidence>
<protein>
    <recommendedName>
        <fullName evidence="5">CRC domain-containing protein</fullName>
    </recommendedName>
</protein>
<dbReference type="Proteomes" id="UP000655225">
    <property type="component" value="Unassembled WGS sequence"/>
</dbReference>
<dbReference type="InterPro" id="IPR044522">
    <property type="entry name" value="TSO1-like"/>
</dbReference>
<name>A0A834YK88_TETSI</name>
<dbReference type="OMA" id="PLVHMPG"/>
<dbReference type="PROSITE" id="PS51634">
    <property type="entry name" value="CRC"/>
    <property type="match status" value="1"/>
</dbReference>
<dbReference type="PANTHER" id="PTHR46159">
    <property type="entry name" value="PROTEIN TESMIN/TSO1-LIKE CXC 2"/>
    <property type="match status" value="1"/>
</dbReference>
<dbReference type="EMBL" id="JABCRI010000020">
    <property type="protein sequence ID" value="KAF8388095.1"/>
    <property type="molecule type" value="Genomic_DNA"/>
</dbReference>
<organism evidence="6 7">
    <name type="scientific">Tetracentron sinense</name>
    <name type="common">Spur-leaf</name>
    <dbReference type="NCBI Taxonomy" id="13715"/>
    <lineage>
        <taxon>Eukaryota</taxon>
        <taxon>Viridiplantae</taxon>
        <taxon>Streptophyta</taxon>
        <taxon>Embryophyta</taxon>
        <taxon>Tracheophyta</taxon>
        <taxon>Spermatophyta</taxon>
        <taxon>Magnoliopsida</taxon>
        <taxon>Trochodendrales</taxon>
        <taxon>Trochodendraceae</taxon>
        <taxon>Tetracentron</taxon>
    </lineage>
</organism>
<comment type="similarity">
    <text evidence="2">Belongs to the lin-54 family.</text>
</comment>
<dbReference type="SMART" id="SM01114">
    <property type="entry name" value="CXC"/>
    <property type="match status" value="2"/>
</dbReference>
<feature type="region of interest" description="Disordered" evidence="4">
    <location>
        <begin position="357"/>
        <end position="377"/>
    </location>
</feature>